<dbReference type="EMBL" id="BGPR01080539">
    <property type="protein sequence ID" value="GBL79116.1"/>
    <property type="molecule type" value="Genomic_DNA"/>
</dbReference>
<dbReference type="Proteomes" id="UP000499080">
    <property type="component" value="Unassembled WGS sequence"/>
</dbReference>
<keyword evidence="2" id="KW-1185">Reference proteome</keyword>
<accession>A0A4Y2AIP1</accession>
<reference evidence="1 2" key="1">
    <citation type="journal article" date="2019" name="Sci. Rep.">
        <title>Orb-weaving spider Araneus ventricosus genome elucidates the spidroin gene catalogue.</title>
        <authorList>
            <person name="Kono N."/>
            <person name="Nakamura H."/>
            <person name="Ohtoshi R."/>
            <person name="Moran D.A.P."/>
            <person name="Shinohara A."/>
            <person name="Yoshida Y."/>
            <person name="Fujiwara M."/>
            <person name="Mori M."/>
            <person name="Tomita M."/>
            <person name="Arakawa K."/>
        </authorList>
    </citation>
    <scope>NUCLEOTIDE SEQUENCE [LARGE SCALE GENOMIC DNA]</scope>
</reference>
<protein>
    <submittedName>
        <fullName evidence="1">Uncharacterized protein</fullName>
    </submittedName>
</protein>
<proteinExistence type="predicted"/>
<feature type="non-terminal residue" evidence="1">
    <location>
        <position position="37"/>
    </location>
</feature>
<name>A0A4Y2AIP1_ARAVE</name>
<dbReference type="AlphaFoldDB" id="A0A4Y2AIP1"/>
<gene>
    <name evidence="1" type="ORF">AVEN_215427_1</name>
</gene>
<organism evidence="1 2">
    <name type="scientific">Araneus ventricosus</name>
    <name type="common">Orbweaver spider</name>
    <name type="synonym">Epeira ventricosa</name>
    <dbReference type="NCBI Taxonomy" id="182803"/>
    <lineage>
        <taxon>Eukaryota</taxon>
        <taxon>Metazoa</taxon>
        <taxon>Ecdysozoa</taxon>
        <taxon>Arthropoda</taxon>
        <taxon>Chelicerata</taxon>
        <taxon>Arachnida</taxon>
        <taxon>Araneae</taxon>
        <taxon>Araneomorphae</taxon>
        <taxon>Entelegynae</taxon>
        <taxon>Araneoidea</taxon>
        <taxon>Araneidae</taxon>
        <taxon>Araneus</taxon>
    </lineage>
</organism>
<comment type="caution">
    <text evidence="1">The sequence shown here is derived from an EMBL/GenBank/DDBJ whole genome shotgun (WGS) entry which is preliminary data.</text>
</comment>
<evidence type="ECO:0000313" key="1">
    <source>
        <dbReference type="EMBL" id="GBL79116.1"/>
    </source>
</evidence>
<evidence type="ECO:0000313" key="2">
    <source>
        <dbReference type="Proteomes" id="UP000499080"/>
    </source>
</evidence>
<sequence>MEVYLSLLQIPLSNFGGLLLQSSVGNHQVEVAVLAAH</sequence>